<comment type="subcellular location">
    <subcellularLocation>
        <location evidence="1">Cytoplasm</location>
    </subcellularLocation>
</comment>
<dbReference type="Gene3D" id="1.10.510.10">
    <property type="entry name" value="Transferase(Phosphotransferase) domain 1"/>
    <property type="match status" value="1"/>
</dbReference>
<dbReference type="PROSITE" id="PS50108">
    <property type="entry name" value="CRIB"/>
    <property type="match status" value="1"/>
</dbReference>
<name>A0A9P4Q680_9PEZI</name>
<feature type="compositionally biased region" description="Basic and acidic residues" evidence="14">
    <location>
        <begin position="10"/>
        <end position="20"/>
    </location>
</feature>
<dbReference type="PROSITE" id="PS00107">
    <property type="entry name" value="PROTEIN_KINASE_ATP"/>
    <property type="match status" value="1"/>
</dbReference>
<dbReference type="InterPro" id="IPR033923">
    <property type="entry name" value="PAK_BD"/>
</dbReference>
<dbReference type="PANTHER" id="PTHR45832:SF22">
    <property type="entry name" value="SERINE_THREONINE-PROTEIN KINASE SAMKA-RELATED"/>
    <property type="match status" value="1"/>
</dbReference>
<feature type="compositionally biased region" description="Polar residues" evidence="14">
    <location>
        <begin position="294"/>
        <end position="304"/>
    </location>
</feature>
<keyword evidence="18" id="KW-1185">Reference proteome</keyword>
<feature type="compositionally biased region" description="Low complexity" evidence="14">
    <location>
        <begin position="305"/>
        <end position="348"/>
    </location>
</feature>
<dbReference type="CDD" id="cd06614">
    <property type="entry name" value="STKc_PAK"/>
    <property type="match status" value="1"/>
</dbReference>
<dbReference type="Gene3D" id="3.30.200.20">
    <property type="entry name" value="Phosphorylase Kinase, domain 1"/>
    <property type="match status" value="1"/>
</dbReference>
<keyword evidence="7" id="KW-0808">Transferase</keyword>
<evidence type="ECO:0000313" key="18">
    <source>
        <dbReference type="Proteomes" id="UP000799441"/>
    </source>
</evidence>
<dbReference type="GO" id="GO:0005737">
    <property type="term" value="C:cytoplasm"/>
    <property type="evidence" value="ECO:0007669"/>
    <property type="project" value="UniProtKB-SubCell"/>
</dbReference>
<dbReference type="GO" id="GO:0004674">
    <property type="term" value="F:protein serine/threonine kinase activity"/>
    <property type="evidence" value="ECO:0007669"/>
    <property type="project" value="UniProtKB-KW"/>
</dbReference>
<dbReference type="InterPro" id="IPR000095">
    <property type="entry name" value="CRIB_dom"/>
</dbReference>
<evidence type="ECO:0000256" key="1">
    <source>
        <dbReference type="ARBA" id="ARBA00004496"/>
    </source>
</evidence>
<keyword evidence="4" id="KW-0963">Cytoplasm</keyword>
<evidence type="ECO:0000259" key="15">
    <source>
        <dbReference type="PROSITE" id="PS50011"/>
    </source>
</evidence>
<feature type="domain" description="CRIB" evidence="16">
    <location>
        <begin position="43"/>
        <end position="56"/>
    </location>
</feature>
<dbReference type="SMART" id="SM00220">
    <property type="entry name" value="S_TKc"/>
    <property type="match status" value="1"/>
</dbReference>
<evidence type="ECO:0000256" key="9">
    <source>
        <dbReference type="ARBA" id="ARBA00022777"/>
    </source>
</evidence>
<dbReference type="GO" id="GO:0005524">
    <property type="term" value="F:ATP binding"/>
    <property type="evidence" value="ECO:0007669"/>
    <property type="project" value="UniProtKB-UniRule"/>
</dbReference>
<feature type="domain" description="Protein kinase" evidence="15">
    <location>
        <begin position="379"/>
        <end position="630"/>
    </location>
</feature>
<keyword evidence="10 13" id="KW-0067">ATP-binding</keyword>
<comment type="similarity">
    <text evidence="2">Belongs to the protein kinase superfamily. STE Ser/Thr protein kinase family. STE20 subfamily.</text>
</comment>
<evidence type="ECO:0000256" key="10">
    <source>
        <dbReference type="ARBA" id="ARBA00022840"/>
    </source>
</evidence>
<feature type="compositionally biased region" description="Polar residues" evidence="14">
    <location>
        <begin position="238"/>
        <end position="249"/>
    </location>
</feature>
<dbReference type="InterPro" id="IPR000719">
    <property type="entry name" value="Prot_kinase_dom"/>
</dbReference>
<feature type="compositionally biased region" description="Basic and acidic residues" evidence="14">
    <location>
        <begin position="103"/>
        <end position="117"/>
    </location>
</feature>
<dbReference type="EC" id="2.7.11.1" evidence="3"/>
<feature type="region of interest" description="Disordered" evidence="14">
    <location>
        <begin position="103"/>
        <end position="355"/>
    </location>
</feature>
<dbReference type="InterPro" id="IPR017441">
    <property type="entry name" value="Protein_kinase_ATP_BS"/>
</dbReference>
<comment type="caution">
    <text evidence="17">The sequence shown here is derived from an EMBL/GenBank/DDBJ whole genome shotgun (WGS) entry which is preliminary data.</text>
</comment>
<evidence type="ECO:0000256" key="11">
    <source>
        <dbReference type="ARBA" id="ARBA00047899"/>
    </source>
</evidence>
<comment type="catalytic activity">
    <reaction evidence="12">
        <text>L-seryl-[protein] + ATP = O-phospho-L-seryl-[protein] + ADP + H(+)</text>
        <dbReference type="Rhea" id="RHEA:17989"/>
        <dbReference type="Rhea" id="RHEA-COMP:9863"/>
        <dbReference type="Rhea" id="RHEA-COMP:11604"/>
        <dbReference type="ChEBI" id="CHEBI:15378"/>
        <dbReference type="ChEBI" id="CHEBI:29999"/>
        <dbReference type="ChEBI" id="CHEBI:30616"/>
        <dbReference type="ChEBI" id="CHEBI:83421"/>
        <dbReference type="ChEBI" id="CHEBI:456216"/>
        <dbReference type="EC" id="2.7.11.1"/>
    </reaction>
</comment>
<dbReference type="InterPro" id="IPR011009">
    <property type="entry name" value="Kinase-like_dom_sf"/>
</dbReference>
<dbReference type="GO" id="GO:0030447">
    <property type="term" value="P:filamentous growth"/>
    <property type="evidence" value="ECO:0007669"/>
    <property type="project" value="UniProtKB-ARBA"/>
</dbReference>
<evidence type="ECO:0000256" key="4">
    <source>
        <dbReference type="ARBA" id="ARBA00022490"/>
    </source>
</evidence>
<dbReference type="GO" id="GO:0019236">
    <property type="term" value="P:response to pheromone"/>
    <property type="evidence" value="ECO:0007669"/>
    <property type="project" value="UniProtKB-KW"/>
</dbReference>
<feature type="binding site" evidence="13">
    <location>
        <position position="408"/>
    </location>
    <ligand>
        <name>ATP</name>
        <dbReference type="ChEBI" id="CHEBI:30616"/>
    </ligand>
</feature>
<dbReference type="Pfam" id="PF00069">
    <property type="entry name" value="Pkinase"/>
    <property type="match status" value="1"/>
</dbReference>
<dbReference type="PROSITE" id="PS00108">
    <property type="entry name" value="PROTEIN_KINASE_ST"/>
    <property type="match status" value="1"/>
</dbReference>
<dbReference type="OrthoDB" id="248923at2759"/>
<keyword evidence="9" id="KW-0418">Kinase</keyword>
<dbReference type="Proteomes" id="UP000799441">
    <property type="component" value="Unassembled WGS sequence"/>
</dbReference>
<keyword evidence="8 13" id="KW-0547">Nucleotide-binding</keyword>
<dbReference type="SMART" id="SM00285">
    <property type="entry name" value="PBD"/>
    <property type="match status" value="1"/>
</dbReference>
<evidence type="ECO:0000256" key="14">
    <source>
        <dbReference type="SAM" id="MobiDB-lite"/>
    </source>
</evidence>
<evidence type="ECO:0000256" key="2">
    <source>
        <dbReference type="ARBA" id="ARBA00008874"/>
    </source>
</evidence>
<keyword evidence="5" id="KW-0589">Pheromone response</keyword>
<sequence length="659" mass="73248">MEDLTSPRQRLSDEARENKMMKKKSGFSGFLKDMVGSKGRPAISAPENPVHVTHVGYDQNTGEFTGLPKEWQRTLKANGITEQEQKKNPQAIIDVVTFFNENNEKNSDDWTFHKFDNARPSNESPSSVLTPGGGMSPNGYAPMMSPPASPRFPKNEGESFENPRAPPPVPKPGSSGLGLQSPMSPPLNGSMLPLRPAPKPPGSVSTSAVPQRPPPAAPSPSIEYRQEDAQPGARYASPATNEYSSSSEQLPHRNRSNTQPSTPYQQPVSSPQQYQHQQEQAMRAAQQAMKQQSIERSQSQKTNYHPQSPSQSHQLSHQQPQVQQIQPSPSIHQQAALTQQQPQAQAVPRPRKPRQSMNNAEIIMKLQRICNASDPTKQYRNLIKIGQGASGGVYTAFQVGTNKCVAIKQMNLEQQPKKDLIINEILVMKDSKHKNIVNFMDSFLVRGDLWVVMEYMEGGSLTDVVTFNMMSEGQISAVCRETLHGLQFLHSKGVIHRDIKSDNILLSLEGTIKMTDFGFCAQINESHMKRTTMVGTPYWMAPEVVTRKEYGRKIDIWSLGIMAIEMIEGEPPYLTESPLRALYLIATNGTPVIKEEHNLSPVFKDFLGFALKVDPEKRASAHDLLKHSFIQTAEPLATLAPLVKAARLARAEERKQKGN</sequence>
<gene>
    <name evidence="17" type="ORF">K431DRAFT_229081</name>
</gene>
<feature type="region of interest" description="Disordered" evidence="14">
    <location>
        <begin position="1"/>
        <end position="22"/>
    </location>
</feature>
<feature type="compositionally biased region" description="Low complexity" evidence="14">
    <location>
        <begin position="259"/>
        <end position="292"/>
    </location>
</feature>
<evidence type="ECO:0000259" key="16">
    <source>
        <dbReference type="PROSITE" id="PS50108"/>
    </source>
</evidence>
<feature type="compositionally biased region" description="Polar residues" evidence="14">
    <location>
        <begin position="119"/>
        <end position="129"/>
    </location>
</feature>
<dbReference type="InterPro" id="IPR008271">
    <property type="entry name" value="Ser/Thr_kinase_AS"/>
</dbReference>
<evidence type="ECO:0000256" key="8">
    <source>
        <dbReference type="ARBA" id="ARBA00022741"/>
    </source>
</evidence>
<evidence type="ECO:0000256" key="3">
    <source>
        <dbReference type="ARBA" id="ARBA00012513"/>
    </source>
</evidence>
<dbReference type="FunFam" id="3.30.200.20:FF:000385">
    <property type="entry name" value="Non-specific serine/threonine protein kinase"/>
    <property type="match status" value="1"/>
</dbReference>
<dbReference type="EMBL" id="MU003814">
    <property type="protein sequence ID" value="KAF2719181.1"/>
    <property type="molecule type" value="Genomic_DNA"/>
</dbReference>
<dbReference type="Pfam" id="PF00786">
    <property type="entry name" value="PBD"/>
    <property type="match status" value="1"/>
</dbReference>
<keyword evidence="6" id="KW-0723">Serine/threonine-protein kinase</keyword>
<dbReference type="PROSITE" id="PS50011">
    <property type="entry name" value="PROTEIN_KINASE_DOM"/>
    <property type="match status" value="1"/>
</dbReference>
<dbReference type="InterPro" id="IPR036936">
    <property type="entry name" value="CRIB_dom_sf"/>
</dbReference>
<comment type="catalytic activity">
    <reaction evidence="11">
        <text>L-threonyl-[protein] + ATP = O-phospho-L-threonyl-[protein] + ADP + H(+)</text>
        <dbReference type="Rhea" id="RHEA:46608"/>
        <dbReference type="Rhea" id="RHEA-COMP:11060"/>
        <dbReference type="Rhea" id="RHEA-COMP:11605"/>
        <dbReference type="ChEBI" id="CHEBI:15378"/>
        <dbReference type="ChEBI" id="CHEBI:30013"/>
        <dbReference type="ChEBI" id="CHEBI:30616"/>
        <dbReference type="ChEBI" id="CHEBI:61977"/>
        <dbReference type="ChEBI" id="CHEBI:456216"/>
        <dbReference type="EC" id="2.7.11.1"/>
    </reaction>
</comment>
<evidence type="ECO:0000256" key="13">
    <source>
        <dbReference type="PROSITE-ProRule" id="PRU10141"/>
    </source>
</evidence>
<dbReference type="AlphaFoldDB" id="A0A9P4Q680"/>
<accession>A0A9P4Q680</accession>
<organism evidence="17 18">
    <name type="scientific">Polychaeton citri CBS 116435</name>
    <dbReference type="NCBI Taxonomy" id="1314669"/>
    <lineage>
        <taxon>Eukaryota</taxon>
        <taxon>Fungi</taxon>
        <taxon>Dikarya</taxon>
        <taxon>Ascomycota</taxon>
        <taxon>Pezizomycotina</taxon>
        <taxon>Dothideomycetes</taxon>
        <taxon>Dothideomycetidae</taxon>
        <taxon>Capnodiales</taxon>
        <taxon>Capnodiaceae</taxon>
        <taxon>Polychaeton</taxon>
    </lineage>
</organism>
<evidence type="ECO:0000256" key="7">
    <source>
        <dbReference type="ARBA" id="ARBA00022679"/>
    </source>
</evidence>
<evidence type="ECO:0000256" key="5">
    <source>
        <dbReference type="ARBA" id="ARBA00022507"/>
    </source>
</evidence>
<proteinExistence type="inferred from homology"/>
<reference evidence="17" key="1">
    <citation type="journal article" date="2020" name="Stud. Mycol.">
        <title>101 Dothideomycetes genomes: a test case for predicting lifestyles and emergence of pathogens.</title>
        <authorList>
            <person name="Haridas S."/>
            <person name="Albert R."/>
            <person name="Binder M."/>
            <person name="Bloem J."/>
            <person name="Labutti K."/>
            <person name="Salamov A."/>
            <person name="Andreopoulos B."/>
            <person name="Baker S."/>
            <person name="Barry K."/>
            <person name="Bills G."/>
            <person name="Bluhm B."/>
            <person name="Cannon C."/>
            <person name="Castanera R."/>
            <person name="Culley D."/>
            <person name="Daum C."/>
            <person name="Ezra D."/>
            <person name="Gonzalez J."/>
            <person name="Henrissat B."/>
            <person name="Kuo A."/>
            <person name="Liang C."/>
            <person name="Lipzen A."/>
            <person name="Lutzoni F."/>
            <person name="Magnuson J."/>
            <person name="Mondo S."/>
            <person name="Nolan M."/>
            <person name="Ohm R."/>
            <person name="Pangilinan J."/>
            <person name="Park H.-J."/>
            <person name="Ramirez L."/>
            <person name="Alfaro M."/>
            <person name="Sun H."/>
            <person name="Tritt A."/>
            <person name="Yoshinaga Y."/>
            <person name="Zwiers L.-H."/>
            <person name="Turgeon B."/>
            <person name="Goodwin S."/>
            <person name="Spatafora J."/>
            <person name="Crous P."/>
            <person name="Grigoriev I."/>
        </authorList>
    </citation>
    <scope>NUCLEOTIDE SEQUENCE</scope>
    <source>
        <strain evidence="17">CBS 116435</strain>
    </source>
</reference>
<dbReference type="SUPFAM" id="SSF56112">
    <property type="entry name" value="Protein kinase-like (PK-like)"/>
    <property type="match status" value="1"/>
</dbReference>
<dbReference type="CDD" id="cd01093">
    <property type="entry name" value="CRIB_PAK_like"/>
    <property type="match status" value="1"/>
</dbReference>
<protein>
    <recommendedName>
        <fullName evidence="3">non-specific serine/threonine protein kinase</fullName>
        <ecNumber evidence="3">2.7.11.1</ecNumber>
    </recommendedName>
</protein>
<dbReference type="PANTHER" id="PTHR45832">
    <property type="entry name" value="SERINE/THREONINE-PROTEIN KINASE SAMKA-RELATED-RELATED"/>
    <property type="match status" value="1"/>
</dbReference>
<evidence type="ECO:0000313" key="17">
    <source>
        <dbReference type="EMBL" id="KAF2719181.1"/>
    </source>
</evidence>
<dbReference type="InterPro" id="IPR051931">
    <property type="entry name" value="PAK3-like"/>
</dbReference>
<evidence type="ECO:0000256" key="6">
    <source>
        <dbReference type="ARBA" id="ARBA00022527"/>
    </source>
</evidence>
<dbReference type="FunFam" id="1.10.510.10:FF:000011">
    <property type="entry name" value="Non-specific serine/threonine protein kinase"/>
    <property type="match status" value="1"/>
</dbReference>
<evidence type="ECO:0000256" key="12">
    <source>
        <dbReference type="ARBA" id="ARBA00048679"/>
    </source>
</evidence>
<dbReference type="Gene3D" id="3.90.810.10">
    <property type="entry name" value="CRIB domain"/>
    <property type="match status" value="1"/>
</dbReference>